<dbReference type="Gene3D" id="3.40.50.1360">
    <property type="match status" value="1"/>
</dbReference>
<dbReference type="InterPro" id="IPR036390">
    <property type="entry name" value="WH_DNA-bd_sf"/>
</dbReference>
<evidence type="ECO:0000313" key="6">
    <source>
        <dbReference type="EMBL" id="KRU12815.1"/>
    </source>
</evidence>
<gene>
    <name evidence="5" type="primary">iolR</name>
    <name evidence="5" type="ORF">CLPA_c10890</name>
    <name evidence="6" type="ORF">CP6013_02063</name>
</gene>
<dbReference type="InterPro" id="IPR050313">
    <property type="entry name" value="Carb_Metab_HTH_regulators"/>
</dbReference>
<dbReference type="KEGG" id="cpae:CPAST_c10890"/>
<dbReference type="PANTHER" id="PTHR30363">
    <property type="entry name" value="HTH-TYPE TRANSCRIPTIONAL REGULATOR SRLR-RELATED"/>
    <property type="match status" value="1"/>
</dbReference>
<accession>A0A0H3J1D8</accession>
<evidence type="ECO:0000256" key="1">
    <source>
        <dbReference type="ARBA" id="ARBA00023015"/>
    </source>
</evidence>
<dbReference type="Pfam" id="PF08220">
    <property type="entry name" value="HTH_DeoR"/>
    <property type="match status" value="1"/>
</dbReference>
<sequence length="257" mass="29032">MKSNRIKNLEEYILKHESVSLDHLCEVFSISKNTLRRDINELAKKGTIKKVYGGVEASETSKKNLNNLISFEERNIKNNNEKIRIAKFAASFVEDGDIIFIDSGTTTLHIIEFLKDRKDVTILTNNINAIVNALPSPNLNVICLGGNLIRKTNSFEGIHNFTTFKDYNINKAFMAATGVSILNGATNSSPLEYEIKKSIVNKSDEVYLLVNSSKFNVSALMTYCSLKEIDHFITDSEPPKEYVEYFNENNIKFTVAE</sequence>
<keyword evidence="1" id="KW-0805">Transcription regulation</keyword>
<evidence type="ECO:0000313" key="7">
    <source>
        <dbReference type="Proteomes" id="UP000028042"/>
    </source>
</evidence>
<dbReference type="PRINTS" id="PR00037">
    <property type="entry name" value="HTHLACR"/>
</dbReference>
<dbReference type="InterPro" id="IPR001034">
    <property type="entry name" value="DeoR_HTH"/>
</dbReference>
<dbReference type="Gene3D" id="1.10.10.10">
    <property type="entry name" value="Winged helix-like DNA-binding domain superfamily/Winged helix DNA-binding domain"/>
    <property type="match status" value="1"/>
</dbReference>
<evidence type="ECO:0000256" key="2">
    <source>
        <dbReference type="ARBA" id="ARBA00023125"/>
    </source>
</evidence>
<dbReference type="EMBL" id="JPGY02000001">
    <property type="protein sequence ID" value="KRU12815.1"/>
    <property type="molecule type" value="Genomic_DNA"/>
</dbReference>
<dbReference type="Proteomes" id="UP000028042">
    <property type="component" value="Unassembled WGS sequence"/>
</dbReference>
<name>A0A0H3J1D8_CLOPA</name>
<reference evidence="6 7" key="3">
    <citation type="journal article" name="Genome Announc.">
        <title>Improved Draft Genome Sequence of Clostridium pasteurianum Strain ATCC 6013 (DSM 525) Using a Hybrid Next-Generation Sequencing Approach.</title>
        <authorList>
            <person name="Pyne M.E."/>
            <person name="Utturkar S."/>
            <person name="Brown S.D."/>
            <person name="Moo-Young M."/>
            <person name="Chung D.A."/>
            <person name="Chou C.P."/>
        </authorList>
    </citation>
    <scope>NUCLEOTIDE SEQUENCE [LARGE SCALE GENOMIC DNA]</scope>
    <source>
        <strain evidence="6 7">ATCC 6013</strain>
    </source>
</reference>
<dbReference type="SUPFAM" id="SSF100950">
    <property type="entry name" value="NagB/RpiA/CoA transferase-like"/>
    <property type="match status" value="1"/>
</dbReference>
<dbReference type="eggNOG" id="COG1349">
    <property type="taxonomic scope" value="Bacteria"/>
</dbReference>
<organism evidence="5 8">
    <name type="scientific">Clostridium pasteurianum DSM 525 = ATCC 6013</name>
    <dbReference type="NCBI Taxonomy" id="1262449"/>
    <lineage>
        <taxon>Bacteria</taxon>
        <taxon>Bacillati</taxon>
        <taxon>Bacillota</taxon>
        <taxon>Clostridia</taxon>
        <taxon>Eubacteriales</taxon>
        <taxon>Clostridiaceae</taxon>
        <taxon>Clostridium</taxon>
    </lineage>
</organism>
<reference evidence="5 8" key="1">
    <citation type="journal article" date="2015" name="Genome Announc.">
        <title>Complete Genome Sequence of the Nitrogen-Fixing and Solvent-Producing Clostridium pasteurianum DSM 525.</title>
        <authorList>
            <person name="Poehlein A."/>
            <person name="Grosse-Honebrink A."/>
            <person name="Zhang Y."/>
            <person name="Minton N.P."/>
            <person name="Daniel R."/>
        </authorList>
    </citation>
    <scope>NUCLEOTIDE SEQUENCE [LARGE SCALE GENOMIC DNA]</scope>
    <source>
        <strain evidence="5">DSM 525</strain>
        <strain evidence="8">DSM 525 / ATCC 6013</strain>
    </source>
</reference>
<reference evidence="6" key="2">
    <citation type="submission" date="2015-10" db="EMBL/GenBank/DDBJ databases">
        <title>Improved Draft Genome Sequence of Clostridium pasteurianum Strain ATCC 6013 (DSM 525) Using a Hybrid Next-Generation Sequencing Approach.</title>
        <authorList>
            <person name="Pyne M.E."/>
            <person name="Utturkar S.M."/>
            <person name="Brown S.D."/>
            <person name="Moo-Young M."/>
            <person name="Chung D.A."/>
            <person name="Chou P.C."/>
        </authorList>
    </citation>
    <scope>NUCLEOTIDE SEQUENCE</scope>
    <source>
        <strain evidence="6">ATCC 6013</strain>
    </source>
</reference>
<dbReference type="GO" id="GO:0003677">
    <property type="term" value="F:DNA binding"/>
    <property type="evidence" value="ECO:0007669"/>
    <property type="project" value="UniProtKB-KW"/>
</dbReference>
<dbReference type="Proteomes" id="UP000030905">
    <property type="component" value="Chromosome"/>
</dbReference>
<dbReference type="Pfam" id="PF00455">
    <property type="entry name" value="DeoRC"/>
    <property type="match status" value="1"/>
</dbReference>
<dbReference type="InterPro" id="IPR014036">
    <property type="entry name" value="DeoR-like_C"/>
</dbReference>
<proteinExistence type="predicted"/>
<dbReference type="PROSITE" id="PS00894">
    <property type="entry name" value="HTH_DEOR_1"/>
    <property type="match status" value="1"/>
</dbReference>
<dbReference type="PROSITE" id="PS51000">
    <property type="entry name" value="HTH_DEOR_2"/>
    <property type="match status" value="1"/>
</dbReference>
<evidence type="ECO:0000259" key="4">
    <source>
        <dbReference type="PROSITE" id="PS51000"/>
    </source>
</evidence>
<dbReference type="SUPFAM" id="SSF46785">
    <property type="entry name" value="Winged helix' DNA-binding domain"/>
    <property type="match status" value="1"/>
</dbReference>
<dbReference type="RefSeq" id="WP_003444547.1">
    <property type="nucleotide sequence ID" value="NZ_ANZB01000005.1"/>
</dbReference>
<dbReference type="PATRIC" id="fig|1262449.3.peg.1876"/>
<keyword evidence="3" id="KW-0804">Transcription</keyword>
<dbReference type="InterPro" id="IPR036388">
    <property type="entry name" value="WH-like_DNA-bd_sf"/>
</dbReference>
<protein>
    <submittedName>
        <fullName evidence="5">HTH-type transcriptional regulator IolR</fullName>
    </submittedName>
    <submittedName>
        <fullName evidence="6">Transcriptional regulator, DeoR family</fullName>
    </submittedName>
</protein>
<dbReference type="KEGG" id="cpat:CLPA_c10890"/>
<dbReference type="AlphaFoldDB" id="A0A0H3J1D8"/>
<evidence type="ECO:0000256" key="3">
    <source>
        <dbReference type="ARBA" id="ARBA00023163"/>
    </source>
</evidence>
<dbReference type="SMART" id="SM01134">
    <property type="entry name" value="DeoRC"/>
    <property type="match status" value="1"/>
</dbReference>
<dbReference type="EMBL" id="CP009268">
    <property type="protein sequence ID" value="AJA51177.1"/>
    <property type="molecule type" value="Genomic_DNA"/>
</dbReference>
<keyword evidence="2" id="KW-0238">DNA-binding</keyword>
<dbReference type="PANTHER" id="PTHR30363:SF60">
    <property type="entry name" value="HTH-TYPE TRANSCRIPTIONAL REGULATOR IOLR"/>
    <property type="match status" value="1"/>
</dbReference>
<dbReference type="SMART" id="SM00420">
    <property type="entry name" value="HTH_DEOR"/>
    <property type="match status" value="1"/>
</dbReference>
<evidence type="ECO:0000313" key="5">
    <source>
        <dbReference type="EMBL" id="AJA51177.1"/>
    </source>
</evidence>
<feature type="domain" description="HTH deoR-type" evidence="4">
    <location>
        <begin position="2"/>
        <end position="57"/>
    </location>
</feature>
<dbReference type="GO" id="GO:0003700">
    <property type="term" value="F:DNA-binding transcription factor activity"/>
    <property type="evidence" value="ECO:0007669"/>
    <property type="project" value="InterPro"/>
</dbReference>
<dbReference type="GeneID" id="93073283"/>
<dbReference type="InterPro" id="IPR018356">
    <property type="entry name" value="Tscrpt_reg_HTH_DeoR_CS"/>
</dbReference>
<evidence type="ECO:0000313" key="8">
    <source>
        <dbReference type="Proteomes" id="UP000030905"/>
    </source>
</evidence>
<dbReference type="InterPro" id="IPR037171">
    <property type="entry name" value="NagB/RpiA_transferase-like"/>
</dbReference>
<keyword evidence="8" id="KW-1185">Reference proteome</keyword>